<sequence length="373" mass="41889">MSQTQPNDPETLEKLRSRFVRHESHYDVSRWHLVLHPSVVKECARNALPGPLGRVMHPTNATLAADDGRRHNWKSRSHRKGRYRNTSSPDHPSIWRKVGNMITHIEYWNVSWWVSVGFTLGSIVWVVNGFAAFLPFCNSHFTKADHSTGWTAFLGATIFEIASIFGIWEAWNRNDAATFGSNVKQALSPSKSRGSEKRPITKKNNNSSESQPHPSEENGQRWIWFSADPKFFYEVGFLAGFFQLLAASIFWISGFTAIPTIQSAIEENQGLTDGIFWTPQVIGGSGFAISAIFIMLEAQDVWWKPKPTSLGWHVGFWNGVGAVGFTLCGAFGYASTVNTGMAYQSSLSTFWGGWAFLIASVIQWYECVNPKED</sequence>
<dbReference type="Proteomes" id="UP000521872">
    <property type="component" value="Unassembled WGS sequence"/>
</dbReference>
<feature type="transmembrane region" description="Helical" evidence="2">
    <location>
        <begin position="110"/>
        <end position="137"/>
    </location>
</feature>
<feature type="transmembrane region" description="Helical" evidence="2">
    <location>
        <begin position="274"/>
        <end position="296"/>
    </location>
</feature>
<keyword evidence="2" id="KW-1133">Transmembrane helix</keyword>
<keyword evidence="2" id="KW-0812">Transmembrane</keyword>
<evidence type="ECO:0000313" key="3">
    <source>
        <dbReference type="EMBL" id="KAF4616539.1"/>
    </source>
</evidence>
<gene>
    <name evidence="3" type="ORF">D9613_008718</name>
</gene>
<dbReference type="AlphaFoldDB" id="A0A8H4QT94"/>
<feature type="transmembrane region" description="Helical" evidence="2">
    <location>
        <begin position="346"/>
        <end position="365"/>
    </location>
</feature>
<keyword evidence="2" id="KW-0472">Membrane</keyword>
<protein>
    <recommendedName>
        <fullName evidence="5">Integral membrane protein</fullName>
    </recommendedName>
</protein>
<evidence type="ECO:0000313" key="4">
    <source>
        <dbReference type="Proteomes" id="UP000521872"/>
    </source>
</evidence>
<proteinExistence type="predicted"/>
<keyword evidence="4" id="KW-1185">Reference proteome</keyword>
<feature type="transmembrane region" description="Helical" evidence="2">
    <location>
        <begin position="149"/>
        <end position="168"/>
    </location>
</feature>
<name>A0A8H4QT94_9AGAR</name>
<feature type="region of interest" description="Disordered" evidence="1">
    <location>
        <begin position="66"/>
        <end position="89"/>
    </location>
</feature>
<dbReference type="EMBL" id="JAACJL010000031">
    <property type="protein sequence ID" value="KAF4616539.1"/>
    <property type="molecule type" value="Genomic_DNA"/>
</dbReference>
<feature type="region of interest" description="Disordered" evidence="1">
    <location>
        <begin position="186"/>
        <end position="217"/>
    </location>
</feature>
<feature type="compositionally biased region" description="Polar residues" evidence="1">
    <location>
        <begin position="202"/>
        <end position="213"/>
    </location>
</feature>
<feature type="transmembrane region" description="Helical" evidence="2">
    <location>
        <begin position="316"/>
        <end position="334"/>
    </location>
</feature>
<feature type="compositionally biased region" description="Basic residues" evidence="1">
    <location>
        <begin position="71"/>
        <end position="83"/>
    </location>
</feature>
<evidence type="ECO:0000256" key="1">
    <source>
        <dbReference type="SAM" id="MobiDB-lite"/>
    </source>
</evidence>
<evidence type="ECO:0000256" key="2">
    <source>
        <dbReference type="SAM" id="Phobius"/>
    </source>
</evidence>
<evidence type="ECO:0008006" key="5">
    <source>
        <dbReference type="Google" id="ProtNLM"/>
    </source>
</evidence>
<reference evidence="3 4" key="1">
    <citation type="submission" date="2019-12" db="EMBL/GenBank/DDBJ databases">
        <authorList>
            <person name="Floudas D."/>
            <person name="Bentzer J."/>
            <person name="Ahren D."/>
            <person name="Johansson T."/>
            <person name="Persson P."/>
            <person name="Tunlid A."/>
        </authorList>
    </citation>
    <scope>NUCLEOTIDE SEQUENCE [LARGE SCALE GENOMIC DNA]</scope>
    <source>
        <strain evidence="3 4">CBS 102.39</strain>
    </source>
</reference>
<accession>A0A8H4QT94</accession>
<organism evidence="3 4">
    <name type="scientific">Agrocybe pediades</name>
    <dbReference type="NCBI Taxonomy" id="84607"/>
    <lineage>
        <taxon>Eukaryota</taxon>
        <taxon>Fungi</taxon>
        <taxon>Dikarya</taxon>
        <taxon>Basidiomycota</taxon>
        <taxon>Agaricomycotina</taxon>
        <taxon>Agaricomycetes</taxon>
        <taxon>Agaricomycetidae</taxon>
        <taxon>Agaricales</taxon>
        <taxon>Agaricineae</taxon>
        <taxon>Strophariaceae</taxon>
        <taxon>Agrocybe</taxon>
    </lineage>
</organism>
<feature type="transmembrane region" description="Helical" evidence="2">
    <location>
        <begin position="231"/>
        <end position="253"/>
    </location>
</feature>
<comment type="caution">
    <text evidence="3">The sequence shown here is derived from an EMBL/GenBank/DDBJ whole genome shotgun (WGS) entry which is preliminary data.</text>
</comment>